<dbReference type="GO" id="GO:0005886">
    <property type="term" value="C:plasma membrane"/>
    <property type="evidence" value="ECO:0007669"/>
    <property type="project" value="TreeGrafter"/>
</dbReference>
<feature type="domain" description="GGDEF" evidence="2">
    <location>
        <begin position="359"/>
        <end position="481"/>
    </location>
</feature>
<feature type="transmembrane region" description="Helical" evidence="1">
    <location>
        <begin position="163"/>
        <end position="181"/>
    </location>
</feature>
<gene>
    <name evidence="3" type="ORF">Sya03_41630</name>
</gene>
<evidence type="ECO:0000259" key="2">
    <source>
        <dbReference type="PROSITE" id="PS50887"/>
    </source>
</evidence>
<dbReference type="PANTHER" id="PTHR45138">
    <property type="entry name" value="REGULATORY COMPONENTS OF SENSORY TRANSDUCTION SYSTEM"/>
    <property type="match status" value="1"/>
</dbReference>
<dbReference type="PANTHER" id="PTHR45138:SF9">
    <property type="entry name" value="DIGUANYLATE CYCLASE DGCM-RELATED"/>
    <property type="match status" value="1"/>
</dbReference>
<evidence type="ECO:0000313" key="3">
    <source>
        <dbReference type="EMBL" id="GIJ04811.1"/>
    </source>
</evidence>
<dbReference type="NCBIfam" id="TIGR00254">
    <property type="entry name" value="GGDEF"/>
    <property type="match status" value="1"/>
</dbReference>
<dbReference type="CDD" id="cd01949">
    <property type="entry name" value="GGDEF"/>
    <property type="match status" value="1"/>
</dbReference>
<dbReference type="InterPro" id="IPR029787">
    <property type="entry name" value="Nucleotide_cyclase"/>
</dbReference>
<feature type="transmembrane region" description="Helical" evidence="1">
    <location>
        <begin position="224"/>
        <end position="243"/>
    </location>
</feature>
<feature type="transmembrane region" description="Helical" evidence="1">
    <location>
        <begin position="63"/>
        <end position="85"/>
    </location>
</feature>
<proteinExistence type="predicted"/>
<dbReference type="GO" id="GO:0052621">
    <property type="term" value="F:diguanylate cyclase activity"/>
    <property type="evidence" value="ECO:0007669"/>
    <property type="project" value="TreeGrafter"/>
</dbReference>
<dbReference type="PROSITE" id="PS50887">
    <property type="entry name" value="GGDEF"/>
    <property type="match status" value="1"/>
</dbReference>
<accession>A0A8J4DKF0</accession>
<dbReference type="InterPro" id="IPR050469">
    <property type="entry name" value="Diguanylate_Cyclase"/>
</dbReference>
<feature type="transmembrane region" description="Helical" evidence="1">
    <location>
        <begin position="264"/>
        <end position="281"/>
    </location>
</feature>
<dbReference type="AlphaFoldDB" id="A0A8J4DKF0"/>
<dbReference type="Proteomes" id="UP000652013">
    <property type="component" value="Unassembled WGS sequence"/>
</dbReference>
<feature type="transmembrane region" description="Helical" evidence="1">
    <location>
        <begin position="97"/>
        <end position="114"/>
    </location>
</feature>
<keyword evidence="1" id="KW-1133">Transmembrane helix</keyword>
<feature type="transmembrane region" description="Helical" evidence="1">
    <location>
        <begin position="188"/>
        <end position="212"/>
    </location>
</feature>
<dbReference type="InterPro" id="IPR043128">
    <property type="entry name" value="Rev_trsase/Diguanyl_cyclase"/>
</dbReference>
<dbReference type="FunFam" id="3.30.70.270:FF:000001">
    <property type="entry name" value="Diguanylate cyclase domain protein"/>
    <property type="match status" value="1"/>
</dbReference>
<keyword evidence="1" id="KW-0472">Membrane</keyword>
<dbReference type="RefSeq" id="WP_203940022.1">
    <property type="nucleotide sequence ID" value="NZ_BAAAGJ010000005.1"/>
</dbReference>
<name>A0A8J4DKF0_9ACTN</name>
<dbReference type="EMBL" id="BOOY01000029">
    <property type="protein sequence ID" value="GIJ04811.1"/>
    <property type="molecule type" value="Genomic_DNA"/>
</dbReference>
<dbReference type="GO" id="GO:1902201">
    <property type="term" value="P:negative regulation of bacterial-type flagellum-dependent cell motility"/>
    <property type="evidence" value="ECO:0007669"/>
    <property type="project" value="TreeGrafter"/>
</dbReference>
<keyword evidence="4" id="KW-1185">Reference proteome</keyword>
<feature type="transmembrane region" description="Helical" evidence="1">
    <location>
        <begin position="126"/>
        <end position="143"/>
    </location>
</feature>
<protein>
    <recommendedName>
        <fullName evidence="2">GGDEF domain-containing protein</fullName>
    </recommendedName>
</protein>
<evidence type="ECO:0000313" key="4">
    <source>
        <dbReference type="Proteomes" id="UP000652013"/>
    </source>
</evidence>
<feature type="transmembrane region" description="Helical" evidence="1">
    <location>
        <begin position="33"/>
        <end position="51"/>
    </location>
</feature>
<dbReference type="InterPro" id="IPR000160">
    <property type="entry name" value="GGDEF_dom"/>
</dbReference>
<dbReference type="SUPFAM" id="SSF55073">
    <property type="entry name" value="Nucleotide cyclase"/>
    <property type="match status" value="1"/>
</dbReference>
<dbReference type="SMART" id="SM00267">
    <property type="entry name" value="GGDEF"/>
    <property type="match status" value="1"/>
</dbReference>
<feature type="transmembrane region" description="Helical" evidence="1">
    <location>
        <begin position="7"/>
        <end position="27"/>
    </location>
</feature>
<comment type="caution">
    <text evidence="3">The sequence shown here is derived from an EMBL/GenBank/DDBJ whole genome shotgun (WGS) entry which is preliminary data.</text>
</comment>
<keyword evidence="1" id="KW-0812">Transmembrane</keyword>
<organism evidence="3 4">
    <name type="scientific">Spirilliplanes yamanashiensis</name>
    <dbReference type="NCBI Taxonomy" id="42233"/>
    <lineage>
        <taxon>Bacteria</taxon>
        <taxon>Bacillati</taxon>
        <taxon>Actinomycetota</taxon>
        <taxon>Actinomycetes</taxon>
        <taxon>Micromonosporales</taxon>
        <taxon>Micromonosporaceae</taxon>
        <taxon>Spirilliplanes</taxon>
    </lineage>
</organism>
<sequence>MGRENRAWRWWAAAGVAAIAGYPLLPAESTASTTYYNVLVLACVLAIGVAAPRRAAPGTRAVWYLIGAGQLAWAGGDLLFSWYEAQGLDPFPSPADVVYLAGYPLLGAGILLLVRRRTRGGDRGGLIDAAIVSTGVSLLAWVYVIMPMTQESGVPALQKGISLAYPGGDLVLIVLLIRLYTSRGARTVSYWLMSFAVVAVLGADAIFTGLITTDSGVFNLVAEMLWMSSYFGFAAAAWHGSAARTAAATRQATGLRTTPGVRPGRLTVLALASLLAPAVLFQQGLTDPTRIDWLPIAAGAMVLFILVVLRMRGLVMHVQRQAAQLAAIANRDGLTGAPNRRAWDTGIAAALAHARRRDEPVVVALLDLDHFKQYNDRHGHLAGDRLLREAADAWAGRLRTQDLIARYGGEEFAVLLPGALLGEATEIMERLRGATPGGQTFSAGLALWDGAETAEALVARADTALYAAKRAGRDRITPATTPVAVPASLAA</sequence>
<dbReference type="GO" id="GO:0043709">
    <property type="term" value="P:cell adhesion involved in single-species biofilm formation"/>
    <property type="evidence" value="ECO:0007669"/>
    <property type="project" value="TreeGrafter"/>
</dbReference>
<dbReference type="Gene3D" id="3.30.70.270">
    <property type="match status" value="1"/>
</dbReference>
<dbReference type="Pfam" id="PF00990">
    <property type="entry name" value="GGDEF"/>
    <property type="match status" value="1"/>
</dbReference>
<evidence type="ECO:0000256" key="1">
    <source>
        <dbReference type="SAM" id="Phobius"/>
    </source>
</evidence>
<reference evidence="3" key="1">
    <citation type="submission" date="2021-01" db="EMBL/GenBank/DDBJ databases">
        <title>Whole genome shotgun sequence of Spirilliplanes yamanashiensis NBRC 15828.</title>
        <authorList>
            <person name="Komaki H."/>
            <person name="Tamura T."/>
        </authorList>
    </citation>
    <scope>NUCLEOTIDE SEQUENCE</scope>
    <source>
        <strain evidence="3">NBRC 15828</strain>
    </source>
</reference>
<feature type="transmembrane region" description="Helical" evidence="1">
    <location>
        <begin position="293"/>
        <end position="311"/>
    </location>
</feature>